<comment type="caution">
    <text evidence="1">The sequence shown here is derived from an EMBL/GenBank/DDBJ whole genome shotgun (WGS) entry which is preliminary data.</text>
</comment>
<feature type="non-terminal residue" evidence="1">
    <location>
        <position position="85"/>
    </location>
</feature>
<reference evidence="1" key="1">
    <citation type="submission" date="2021-02" db="EMBL/GenBank/DDBJ databases">
        <authorList>
            <person name="Nowell W R."/>
        </authorList>
    </citation>
    <scope>NUCLEOTIDE SEQUENCE</scope>
</reference>
<dbReference type="Proteomes" id="UP000681720">
    <property type="component" value="Unassembled WGS sequence"/>
</dbReference>
<protein>
    <submittedName>
        <fullName evidence="1">Uncharacterized protein</fullName>
    </submittedName>
</protein>
<name>A0A8S2X667_9BILA</name>
<sequence>PLSNNIGIKQSSKLFRQDFIEQAGVEFLFKLLQSLNHFIHDDYQYSLCQEITILVLQLIQLLLCGNNQPEEILSPPPPPSSSSSR</sequence>
<dbReference type="EMBL" id="CAJOBJ010076135">
    <property type="protein sequence ID" value="CAF4480733.1"/>
    <property type="molecule type" value="Genomic_DNA"/>
</dbReference>
<gene>
    <name evidence="1" type="ORF">GIL414_LOCUS33792</name>
</gene>
<evidence type="ECO:0000313" key="1">
    <source>
        <dbReference type="EMBL" id="CAF4480733.1"/>
    </source>
</evidence>
<accession>A0A8S2X667</accession>
<feature type="non-terminal residue" evidence="1">
    <location>
        <position position="1"/>
    </location>
</feature>
<evidence type="ECO:0000313" key="2">
    <source>
        <dbReference type="Proteomes" id="UP000681720"/>
    </source>
</evidence>
<dbReference type="AlphaFoldDB" id="A0A8S2X667"/>
<proteinExistence type="predicted"/>
<organism evidence="1 2">
    <name type="scientific">Rotaria magnacalcarata</name>
    <dbReference type="NCBI Taxonomy" id="392030"/>
    <lineage>
        <taxon>Eukaryota</taxon>
        <taxon>Metazoa</taxon>
        <taxon>Spiralia</taxon>
        <taxon>Gnathifera</taxon>
        <taxon>Rotifera</taxon>
        <taxon>Eurotatoria</taxon>
        <taxon>Bdelloidea</taxon>
        <taxon>Philodinida</taxon>
        <taxon>Philodinidae</taxon>
        <taxon>Rotaria</taxon>
    </lineage>
</organism>